<comment type="caution">
    <text evidence="2">The sequence shown here is derived from an EMBL/GenBank/DDBJ whole genome shotgun (WGS) entry which is preliminary data.</text>
</comment>
<reference evidence="2 3" key="1">
    <citation type="submission" date="2024-09" db="EMBL/GenBank/DDBJ databases">
        <authorList>
            <person name="Sun Q."/>
            <person name="Mori K."/>
        </authorList>
    </citation>
    <scope>NUCLEOTIDE SEQUENCE [LARGE SCALE GENOMIC DNA]</scope>
    <source>
        <strain evidence="2 3">CCM 7224</strain>
    </source>
</reference>
<feature type="region of interest" description="Disordered" evidence="1">
    <location>
        <begin position="1"/>
        <end position="45"/>
    </location>
</feature>
<evidence type="ECO:0000256" key="1">
    <source>
        <dbReference type="SAM" id="MobiDB-lite"/>
    </source>
</evidence>
<sequence>MTNRNDNRKRKNKYPNNREEIINEWASKKGEPEAGSRSGNPPHKQ</sequence>
<evidence type="ECO:0000313" key="3">
    <source>
        <dbReference type="Proteomes" id="UP001589785"/>
    </source>
</evidence>
<gene>
    <name evidence="2" type="ORF">ACFFHQ_10595</name>
</gene>
<name>A0ABV6GTP5_9BACL</name>
<accession>A0ABV6GTP5</accession>
<feature type="compositionally biased region" description="Basic and acidic residues" evidence="1">
    <location>
        <begin position="16"/>
        <end position="34"/>
    </location>
</feature>
<dbReference type="EMBL" id="JBHLVN010000052">
    <property type="protein sequence ID" value="MFC0297868.1"/>
    <property type="molecule type" value="Genomic_DNA"/>
</dbReference>
<dbReference type="Proteomes" id="UP001589785">
    <property type="component" value="Unassembled WGS sequence"/>
</dbReference>
<proteinExistence type="predicted"/>
<organism evidence="2 3">
    <name type="scientific">Geobacillus jurassicus</name>
    <dbReference type="NCBI Taxonomy" id="235932"/>
    <lineage>
        <taxon>Bacteria</taxon>
        <taxon>Bacillati</taxon>
        <taxon>Bacillota</taxon>
        <taxon>Bacilli</taxon>
        <taxon>Bacillales</taxon>
        <taxon>Anoxybacillaceae</taxon>
        <taxon>Geobacillus</taxon>
    </lineage>
</organism>
<evidence type="ECO:0000313" key="2">
    <source>
        <dbReference type="EMBL" id="MFC0297868.1"/>
    </source>
</evidence>
<dbReference type="RefSeq" id="WP_167346086.1">
    <property type="nucleotide sequence ID" value="NZ_JBHLVN010000052.1"/>
</dbReference>
<protein>
    <submittedName>
        <fullName evidence="2">Uncharacterized protein</fullName>
    </submittedName>
</protein>
<keyword evidence="3" id="KW-1185">Reference proteome</keyword>